<proteinExistence type="predicted"/>
<evidence type="ECO:0000313" key="2">
    <source>
        <dbReference type="EMBL" id="KAF2445284.1"/>
    </source>
</evidence>
<protein>
    <submittedName>
        <fullName evidence="2">Uncharacterized protein</fullName>
    </submittedName>
</protein>
<feature type="region of interest" description="Disordered" evidence="1">
    <location>
        <begin position="69"/>
        <end position="110"/>
    </location>
</feature>
<evidence type="ECO:0000313" key="3">
    <source>
        <dbReference type="Proteomes" id="UP000799764"/>
    </source>
</evidence>
<evidence type="ECO:0000256" key="1">
    <source>
        <dbReference type="SAM" id="MobiDB-lite"/>
    </source>
</evidence>
<feature type="compositionally biased region" description="Basic and acidic residues" evidence="1">
    <location>
        <begin position="101"/>
        <end position="110"/>
    </location>
</feature>
<comment type="caution">
    <text evidence="2">The sequence shown here is derived from an EMBL/GenBank/DDBJ whole genome shotgun (WGS) entry which is preliminary data.</text>
</comment>
<accession>A0A9P4PHS8</accession>
<dbReference type="AlphaFoldDB" id="A0A9P4PHS8"/>
<reference evidence="2" key="1">
    <citation type="journal article" date="2020" name="Stud. Mycol.">
        <title>101 Dothideomycetes genomes: a test case for predicting lifestyles and emergence of pathogens.</title>
        <authorList>
            <person name="Haridas S."/>
            <person name="Albert R."/>
            <person name="Binder M."/>
            <person name="Bloem J."/>
            <person name="Labutti K."/>
            <person name="Salamov A."/>
            <person name="Andreopoulos B."/>
            <person name="Baker S."/>
            <person name="Barry K."/>
            <person name="Bills G."/>
            <person name="Bluhm B."/>
            <person name="Cannon C."/>
            <person name="Castanera R."/>
            <person name="Culley D."/>
            <person name="Daum C."/>
            <person name="Ezra D."/>
            <person name="Gonzalez J."/>
            <person name="Henrissat B."/>
            <person name="Kuo A."/>
            <person name="Liang C."/>
            <person name="Lipzen A."/>
            <person name="Lutzoni F."/>
            <person name="Magnuson J."/>
            <person name="Mondo S."/>
            <person name="Nolan M."/>
            <person name="Ohm R."/>
            <person name="Pangilinan J."/>
            <person name="Park H.-J."/>
            <person name="Ramirez L."/>
            <person name="Alfaro M."/>
            <person name="Sun H."/>
            <person name="Tritt A."/>
            <person name="Yoshinaga Y."/>
            <person name="Zwiers L.-H."/>
            <person name="Turgeon B."/>
            <person name="Goodwin S."/>
            <person name="Spatafora J."/>
            <person name="Crous P."/>
            <person name="Grigoriev I."/>
        </authorList>
    </citation>
    <scope>NUCLEOTIDE SEQUENCE</scope>
    <source>
        <strain evidence="2">CBS 690.94</strain>
    </source>
</reference>
<feature type="region of interest" description="Disordered" evidence="1">
    <location>
        <begin position="1"/>
        <end position="34"/>
    </location>
</feature>
<gene>
    <name evidence="2" type="ORF">P171DRAFT_485344</name>
</gene>
<name>A0A9P4PHS8_9PLEO</name>
<sequence>MPEKSNRKSDQHSADWTTLKRLKREPTMTQDDWEKSITSQYDEWSKSTMAKNEMQVRALSYCVQEYQKNRDAGVDDLEVNAEGDEDNMEVDTEDNEDDLEVDTKDESDVA</sequence>
<dbReference type="EMBL" id="MU001500">
    <property type="protein sequence ID" value="KAF2445284.1"/>
    <property type="molecule type" value="Genomic_DNA"/>
</dbReference>
<dbReference type="OrthoDB" id="4120917at2759"/>
<keyword evidence="3" id="KW-1185">Reference proteome</keyword>
<feature type="compositionally biased region" description="Acidic residues" evidence="1">
    <location>
        <begin position="74"/>
        <end position="100"/>
    </location>
</feature>
<feature type="compositionally biased region" description="Basic and acidic residues" evidence="1">
    <location>
        <begin position="1"/>
        <end position="13"/>
    </location>
</feature>
<dbReference type="Proteomes" id="UP000799764">
    <property type="component" value="Unassembled WGS sequence"/>
</dbReference>
<organism evidence="2 3">
    <name type="scientific">Karstenula rhodostoma CBS 690.94</name>
    <dbReference type="NCBI Taxonomy" id="1392251"/>
    <lineage>
        <taxon>Eukaryota</taxon>
        <taxon>Fungi</taxon>
        <taxon>Dikarya</taxon>
        <taxon>Ascomycota</taxon>
        <taxon>Pezizomycotina</taxon>
        <taxon>Dothideomycetes</taxon>
        <taxon>Pleosporomycetidae</taxon>
        <taxon>Pleosporales</taxon>
        <taxon>Massarineae</taxon>
        <taxon>Didymosphaeriaceae</taxon>
        <taxon>Karstenula</taxon>
    </lineage>
</organism>